<proteinExistence type="inferred from homology"/>
<comment type="similarity">
    <text evidence="1">Belongs to the LysR transcriptional regulatory family.</text>
</comment>
<organism evidence="6 7">
    <name type="scientific">Caldimonas brevitalea</name>
    <dbReference type="NCBI Taxonomy" id="413882"/>
    <lineage>
        <taxon>Bacteria</taxon>
        <taxon>Pseudomonadati</taxon>
        <taxon>Pseudomonadota</taxon>
        <taxon>Betaproteobacteria</taxon>
        <taxon>Burkholderiales</taxon>
        <taxon>Sphaerotilaceae</taxon>
        <taxon>Caldimonas</taxon>
    </lineage>
</organism>
<dbReference type="SUPFAM" id="SSF53850">
    <property type="entry name" value="Periplasmic binding protein-like II"/>
    <property type="match status" value="1"/>
</dbReference>
<evidence type="ECO:0000313" key="7">
    <source>
        <dbReference type="Proteomes" id="UP000035352"/>
    </source>
</evidence>
<dbReference type="PROSITE" id="PS50931">
    <property type="entry name" value="HTH_LYSR"/>
    <property type="match status" value="1"/>
</dbReference>
<evidence type="ECO:0000256" key="4">
    <source>
        <dbReference type="ARBA" id="ARBA00023163"/>
    </source>
</evidence>
<reference evidence="6 7" key="1">
    <citation type="submission" date="2015-05" db="EMBL/GenBank/DDBJ databases">
        <authorList>
            <person name="Tang B."/>
            <person name="Yu Y."/>
        </authorList>
    </citation>
    <scope>NUCLEOTIDE SEQUENCE [LARGE SCALE GENOMIC DNA]</scope>
    <source>
        <strain evidence="6 7">DSM 7029</strain>
    </source>
</reference>
<evidence type="ECO:0000256" key="1">
    <source>
        <dbReference type="ARBA" id="ARBA00009437"/>
    </source>
</evidence>
<dbReference type="STRING" id="413882.AAW51_1501"/>
<gene>
    <name evidence="6" type="ORF">AAW51_1501</name>
</gene>
<dbReference type="InterPro" id="IPR000847">
    <property type="entry name" value="LysR_HTH_N"/>
</dbReference>
<dbReference type="InterPro" id="IPR036390">
    <property type="entry name" value="WH_DNA-bd_sf"/>
</dbReference>
<dbReference type="CDD" id="cd08422">
    <property type="entry name" value="PBP2_CrgA_like"/>
    <property type="match status" value="1"/>
</dbReference>
<dbReference type="Proteomes" id="UP000035352">
    <property type="component" value="Chromosome"/>
</dbReference>
<sequence>MDRLTSMRAFAKVIDEGGFAAAARAMDVSAAAVTRLIADLENHLKVRLIHRSTRRLALTDTGQGYLERVRSILQQLEEAEAQVDAAVRQPQGELKIRLPAATLARQLTQHLPLLRRQFPELSLSFTVAGSESTADAGWDVALLLGGDAPPPGLDNEAVVRALARGAGLLCASPAYVERLGMPRHPSELAQHQCLLAAPGDAAGRVRWALQGQGETVELETSAAFSSAHPDTLYAAALGGLGVVGLPAVLLEDALAEGALVQLLPQWRTPTFTLYAAMPSRKFVPSRTRAFMNFLVEAYTAPASAM</sequence>
<dbReference type="InterPro" id="IPR036388">
    <property type="entry name" value="WH-like_DNA-bd_sf"/>
</dbReference>
<evidence type="ECO:0000256" key="2">
    <source>
        <dbReference type="ARBA" id="ARBA00023015"/>
    </source>
</evidence>
<keyword evidence="4" id="KW-0804">Transcription</keyword>
<keyword evidence="3" id="KW-0238">DNA-binding</keyword>
<dbReference type="Pfam" id="PF03466">
    <property type="entry name" value="LysR_substrate"/>
    <property type="match status" value="1"/>
</dbReference>
<dbReference type="InterPro" id="IPR005119">
    <property type="entry name" value="LysR_subst-bd"/>
</dbReference>
<evidence type="ECO:0000259" key="5">
    <source>
        <dbReference type="PROSITE" id="PS50931"/>
    </source>
</evidence>
<dbReference type="AlphaFoldDB" id="A0A0G3BFS0"/>
<dbReference type="Pfam" id="PF00126">
    <property type="entry name" value="HTH_1"/>
    <property type="match status" value="1"/>
</dbReference>
<name>A0A0G3BFS0_9BURK</name>
<evidence type="ECO:0000313" key="6">
    <source>
        <dbReference type="EMBL" id="AKJ28192.1"/>
    </source>
</evidence>
<dbReference type="RefSeq" id="WP_047194105.1">
    <property type="nucleotide sequence ID" value="NZ_CP011371.1"/>
</dbReference>
<evidence type="ECO:0000256" key="3">
    <source>
        <dbReference type="ARBA" id="ARBA00023125"/>
    </source>
</evidence>
<protein>
    <submittedName>
        <fullName evidence="6">Transcriptional regulator, LysR family</fullName>
    </submittedName>
</protein>
<dbReference type="FunFam" id="1.10.10.10:FF:000001">
    <property type="entry name" value="LysR family transcriptional regulator"/>
    <property type="match status" value="1"/>
</dbReference>
<dbReference type="EMBL" id="CP011371">
    <property type="protein sequence ID" value="AKJ28192.1"/>
    <property type="molecule type" value="Genomic_DNA"/>
</dbReference>
<dbReference type="SUPFAM" id="SSF46785">
    <property type="entry name" value="Winged helix' DNA-binding domain"/>
    <property type="match status" value="1"/>
</dbReference>
<dbReference type="InterPro" id="IPR058163">
    <property type="entry name" value="LysR-type_TF_proteobact-type"/>
</dbReference>
<dbReference type="KEGG" id="pbh:AAW51_1501"/>
<feature type="domain" description="HTH lysR-type" evidence="5">
    <location>
        <begin position="1"/>
        <end position="59"/>
    </location>
</feature>
<dbReference type="Gene3D" id="3.40.190.290">
    <property type="match status" value="1"/>
</dbReference>
<dbReference type="PANTHER" id="PTHR30537:SF5">
    <property type="entry name" value="HTH-TYPE TRANSCRIPTIONAL ACTIVATOR TTDR-RELATED"/>
    <property type="match status" value="1"/>
</dbReference>
<keyword evidence="2" id="KW-0805">Transcription regulation</keyword>
<accession>A0A0G3BFS0</accession>
<keyword evidence="7" id="KW-1185">Reference proteome</keyword>
<dbReference type="GO" id="GO:0003700">
    <property type="term" value="F:DNA-binding transcription factor activity"/>
    <property type="evidence" value="ECO:0007669"/>
    <property type="project" value="InterPro"/>
</dbReference>
<dbReference type="GO" id="GO:0003677">
    <property type="term" value="F:DNA binding"/>
    <property type="evidence" value="ECO:0007669"/>
    <property type="project" value="UniProtKB-KW"/>
</dbReference>
<dbReference type="Gene3D" id="1.10.10.10">
    <property type="entry name" value="Winged helix-like DNA-binding domain superfamily/Winged helix DNA-binding domain"/>
    <property type="match status" value="1"/>
</dbReference>
<dbReference type="PANTHER" id="PTHR30537">
    <property type="entry name" value="HTH-TYPE TRANSCRIPTIONAL REGULATOR"/>
    <property type="match status" value="1"/>
</dbReference>